<evidence type="ECO:0000313" key="1">
    <source>
        <dbReference type="Ensembl" id="ENSPMAP00000006320.1"/>
    </source>
</evidence>
<organism evidence="1">
    <name type="scientific">Petromyzon marinus</name>
    <name type="common">Sea lamprey</name>
    <dbReference type="NCBI Taxonomy" id="7757"/>
    <lineage>
        <taxon>Eukaryota</taxon>
        <taxon>Metazoa</taxon>
        <taxon>Chordata</taxon>
        <taxon>Craniata</taxon>
        <taxon>Vertebrata</taxon>
        <taxon>Cyclostomata</taxon>
        <taxon>Hyperoartia</taxon>
        <taxon>Petromyzontiformes</taxon>
        <taxon>Petromyzontidae</taxon>
        <taxon>Petromyzon</taxon>
    </lineage>
</organism>
<name>S4RM84_PETMA</name>
<reference evidence="1" key="2">
    <citation type="submission" date="2025-09" db="UniProtKB">
        <authorList>
            <consortium name="Ensembl"/>
        </authorList>
    </citation>
    <scope>IDENTIFICATION</scope>
</reference>
<dbReference type="AlphaFoldDB" id="S4RM84"/>
<accession>S4RM84</accession>
<protein>
    <submittedName>
        <fullName evidence="1">Uncharacterized protein</fullName>
    </submittedName>
</protein>
<proteinExistence type="predicted"/>
<reference evidence="1" key="1">
    <citation type="submission" date="2025-08" db="UniProtKB">
        <authorList>
            <consortium name="Ensembl"/>
        </authorList>
    </citation>
    <scope>IDENTIFICATION</scope>
</reference>
<sequence>VFVCSRERVCVCVCVRWHLGTCSCRCVWECVGLCYTFSVRARVWLTMSVCACSLTCLKSCPCHSGNRRTCVNAYECVCLCGVRACSASVCDTLTRTHLDVCVPMRACECCPFCYCCCTCACVLWSYVTSAYICL</sequence>
<dbReference type="Ensembl" id="ENSPMAT00000006349.1">
    <property type="protein sequence ID" value="ENSPMAP00000006320.1"/>
    <property type="gene ID" value="ENSPMAG00000005738.1"/>
</dbReference>
<dbReference type="HOGENOM" id="CLU_1901092_0_0_1"/>